<evidence type="ECO:0000313" key="3">
    <source>
        <dbReference type="EMBL" id="MQM03301.1"/>
    </source>
</evidence>
<accession>A0A843WCC1</accession>
<feature type="region of interest" description="Disordered" evidence="1">
    <location>
        <begin position="86"/>
        <end position="105"/>
    </location>
</feature>
<dbReference type="EMBL" id="NMUH01003008">
    <property type="protein sequence ID" value="MQM03301.1"/>
    <property type="molecule type" value="Genomic_DNA"/>
</dbReference>
<keyword evidence="4" id="KW-1185">Reference proteome</keyword>
<feature type="transmembrane region" description="Helical" evidence="2">
    <location>
        <begin position="35"/>
        <end position="52"/>
    </location>
</feature>
<protein>
    <submittedName>
        <fullName evidence="3">Uncharacterized protein</fullName>
    </submittedName>
</protein>
<reference evidence="3" key="1">
    <citation type="submission" date="2017-07" db="EMBL/GenBank/DDBJ databases">
        <title>Taro Niue Genome Assembly and Annotation.</title>
        <authorList>
            <person name="Atibalentja N."/>
            <person name="Keating K."/>
            <person name="Fields C.J."/>
        </authorList>
    </citation>
    <scope>NUCLEOTIDE SEQUENCE</scope>
    <source>
        <strain evidence="3">Niue_2</strain>
        <tissue evidence="3">Leaf</tissue>
    </source>
</reference>
<evidence type="ECO:0000256" key="1">
    <source>
        <dbReference type="SAM" id="MobiDB-lite"/>
    </source>
</evidence>
<name>A0A843WCC1_COLES</name>
<evidence type="ECO:0000256" key="2">
    <source>
        <dbReference type="SAM" id="Phobius"/>
    </source>
</evidence>
<evidence type="ECO:0000313" key="4">
    <source>
        <dbReference type="Proteomes" id="UP000652761"/>
    </source>
</evidence>
<dbReference type="PROSITE" id="PS51257">
    <property type="entry name" value="PROKAR_LIPOPROTEIN"/>
    <property type="match status" value="1"/>
</dbReference>
<keyword evidence="2" id="KW-0812">Transmembrane</keyword>
<proteinExistence type="predicted"/>
<comment type="caution">
    <text evidence="3">The sequence shown here is derived from an EMBL/GenBank/DDBJ whole genome shotgun (WGS) entry which is preliminary data.</text>
</comment>
<keyword evidence="2" id="KW-1133">Transmembrane helix</keyword>
<dbReference type="Proteomes" id="UP000652761">
    <property type="component" value="Unassembled WGS sequence"/>
</dbReference>
<sequence>MFPFLSRSFVSLWFGIVGCDNHAHGFYMFSMLPSPLWYVCIGFGVVLGRTISGCPSVEIETSIECHDSLWHRDKVVTACGIATAPETGETSQQRQGARRVEEAGR</sequence>
<gene>
    <name evidence="3" type="ORF">Taro_036081</name>
</gene>
<dbReference type="AlphaFoldDB" id="A0A843WCC1"/>
<keyword evidence="2" id="KW-0472">Membrane</keyword>
<organism evidence="3 4">
    <name type="scientific">Colocasia esculenta</name>
    <name type="common">Wild taro</name>
    <name type="synonym">Arum esculentum</name>
    <dbReference type="NCBI Taxonomy" id="4460"/>
    <lineage>
        <taxon>Eukaryota</taxon>
        <taxon>Viridiplantae</taxon>
        <taxon>Streptophyta</taxon>
        <taxon>Embryophyta</taxon>
        <taxon>Tracheophyta</taxon>
        <taxon>Spermatophyta</taxon>
        <taxon>Magnoliopsida</taxon>
        <taxon>Liliopsida</taxon>
        <taxon>Araceae</taxon>
        <taxon>Aroideae</taxon>
        <taxon>Colocasieae</taxon>
        <taxon>Colocasia</taxon>
    </lineage>
</organism>